<evidence type="ECO:0000313" key="4">
    <source>
        <dbReference type="EMBL" id="RKR96544.1"/>
    </source>
</evidence>
<keyword evidence="2" id="KW-0004">4Fe-4S</keyword>
<comment type="caution">
    <text evidence="4">The sequence shown here is derived from an EMBL/GenBank/DDBJ whole genome shotgun (WGS) entry which is preliminary data.</text>
</comment>
<gene>
    <name evidence="4" type="ORF">DFJ75_3396</name>
</gene>
<dbReference type="AlphaFoldDB" id="A0A495K7K3"/>
<evidence type="ECO:0000256" key="3">
    <source>
        <dbReference type="SAM" id="MobiDB-lite"/>
    </source>
</evidence>
<keyword evidence="2" id="KW-0408">Iron</keyword>
<reference evidence="4 5" key="1">
    <citation type="submission" date="2018-10" db="EMBL/GenBank/DDBJ databases">
        <title>Sequencing the genomes of 1000 actinobacteria strains.</title>
        <authorList>
            <person name="Klenk H.-P."/>
        </authorList>
    </citation>
    <scope>NUCLEOTIDE SEQUENCE [LARGE SCALE GENOMIC DNA]</scope>
    <source>
        <strain evidence="4 5">DSM 44343</strain>
    </source>
</reference>
<dbReference type="PANTHER" id="PTHR43076:SF1">
    <property type="entry name" value="LIPOYL SYNTHASE 2"/>
    <property type="match status" value="1"/>
</dbReference>
<proteinExistence type="predicted"/>
<sequence length="374" mass="40678">MKLRSSWAADHHMPPAVVQPVLRRLARDPGSIDDLEWSYLLQADGPDLDELCALADAARRETTGDDLTFVANRNFETAAVLADGGGVSLEDLVAEAWELGATEICLQGPVPATESAAEYLELIKRIKAVAPEIHLHAYRATEVFDAATRLDVTAGEFLRSAREAGLDTVPGTAAQVLDDHVRRALSPDGRGLSVAAWVDTIITAHQMGLKSTATMLYGHIEDPIHQVAHLRLLTDIQHRTSGFNELILMPMLPENAPPHVRDQAVQGPTLRETRAVHAVARLMMLGTIDHVQAAWTKLDADALRAVLRGGADDVGGVLMDGTLRPDAGPESGRQLSPDDVTELGRELGRTPRQRTTLYEDPPAERVEVLRRVFA</sequence>
<keyword evidence="2" id="KW-0479">Metal-binding</keyword>
<dbReference type="Gene3D" id="3.20.20.70">
    <property type="entry name" value="Aldolase class I"/>
    <property type="match status" value="1"/>
</dbReference>
<dbReference type="GO" id="GO:0051539">
    <property type="term" value="F:4 iron, 4 sulfur cluster binding"/>
    <property type="evidence" value="ECO:0007669"/>
    <property type="project" value="UniProtKB-KW"/>
</dbReference>
<keyword evidence="2" id="KW-0411">Iron-sulfur</keyword>
<organism evidence="4 5">
    <name type="scientific">Williamsia marianensis</name>
    <dbReference type="NCBI Taxonomy" id="85044"/>
    <lineage>
        <taxon>Bacteria</taxon>
        <taxon>Bacillati</taxon>
        <taxon>Actinomycetota</taxon>
        <taxon>Actinomycetes</taxon>
        <taxon>Mycobacteriales</taxon>
        <taxon>Nocardiaceae</taxon>
        <taxon>Williamsia</taxon>
    </lineage>
</organism>
<evidence type="ECO:0000256" key="1">
    <source>
        <dbReference type="ARBA" id="ARBA00001966"/>
    </source>
</evidence>
<dbReference type="PANTHER" id="PTHR43076">
    <property type="entry name" value="FO SYNTHASE (COFH)"/>
    <property type="match status" value="1"/>
</dbReference>
<dbReference type="GO" id="GO:0044689">
    <property type="term" value="F:7,8-didemethyl-8-hydroxy-5-deazariboflavin synthase activity"/>
    <property type="evidence" value="ECO:0007669"/>
    <property type="project" value="TreeGrafter"/>
</dbReference>
<protein>
    <submittedName>
        <fullName evidence="4">FO synthase subunit 2</fullName>
    </submittedName>
</protein>
<dbReference type="EMBL" id="RBKV01000001">
    <property type="protein sequence ID" value="RKR96544.1"/>
    <property type="molecule type" value="Genomic_DNA"/>
</dbReference>
<dbReference type="SUPFAM" id="SSF102114">
    <property type="entry name" value="Radical SAM enzymes"/>
    <property type="match status" value="1"/>
</dbReference>
<dbReference type="InterPro" id="IPR013785">
    <property type="entry name" value="Aldolase_TIM"/>
</dbReference>
<evidence type="ECO:0000256" key="2">
    <source>
        <dbReference type="ARBA" id="ARBA00022485"/>
    </source>
</evidence>
<dbReference type="InterPro" id="IPR034405">
    <property type="entry name" value="F420"/>
</dbReference>
<evidence type="ECO:0000313" key="5">
    <source>
        <dbReference type="Proteomes" id="UP000274762"/>
    </source>
</evidence>
<dbReference type="RefSeq" id="WP_062795608.1">
    <property type="nucleotide sequence ID" value="NZ_CBCRXS010000008.1"/>
</dbReference>
<accession>A0A495K7K3</accession>
<feature type="region of interest" description="Disordered" evidence="3">
    <location>
        <begin position="320"/>
        <end position="350"/>
    </location>
</feature>
<name>A0A495K7K3_WILMA</name>
<comment type="cofactor">
    <cofactor evidence="1">
        <name>[4Fe-4S] cluster</name>
        <dbReference type="ChEBI" id="CHEBI:49883"/>
    </cofactor>
</comment>
<dbReference type="Proteomes" id="UP000274762">
    <property type="component" value="Unassembled WGS sequence"/>
</dbReference>
<dbReference type="InterPro" id="IPR058240">
    <property type="entry name" value="rSAM_sf"/>
</dbReference>